<keyword evidence="3 7" id="KW-0812">Transmembrane</keyword>
<evidence type="ECO:0000313" key="8">
    <source>
        <dbReference type="EMBL" id="KAL1593534.1"/>
    </source>
</evidence>
<feature type="transmembrane region" description="Helical" evidence="7">
    <location>
        <begin position="183"/>
        <end position="209"/>
    </location>
</feature>
<feature type="region of interest" description="Disordered" evidence="6">
    <location>
        <begin position="1"/>
        <end position="39"/>
    </location>
</feature>
<evidence type="ECO:0000256" key="1">
    <source>
        <dbReference type="ARBA" id="ARBA00004141"/>
    </source>
</evidence>
<evidence type="ECO:0000256" key="7">
    <source>
        <dbReference type="SAM" id="Phobius"/>
    </source>
</evidence>
<sequence length="487" mass="54553">MTSSKGPSEVEAEAKGLHESPSSRSTTPPATKEVQPWEKPGIVGALRRGHRVIQKVLWDDPDKPKEEKWFLFKLDCFLLTSACLGYFSKNLDQSNISNAYVSGMKESLNMYGSELTYTSNVFTAGYVVGQMPAVMLATRVRPSILIPSLEIMWSILTFCTSSVTNVSQLYAIRFLVGLCESGYFPVMIWLFIVCGVISLPIAFLGYFFIPDFPETTRAFYITEEEADKQRKRLIAEGQKPLGHNPWNRTKILRIAKQWQFWVLPLGYFFVQASFPIHQPNFALWLKANGHSVYQRNVWPTGQVAIGVVVQLAAGMISDSPLLKGRRWPVIIVMQAGTLIGVSILASWNVSDRVKYFAYYISYFSAGVPGPYYAWYSDLIPHDHEMRGFVIAASNMFSYINVIWYTIAVWRTVDAPRFHAGFTAAAVFGAAMICLTVILQFLQKRDERKRAQENGAVGDVEATEEVAPRASIAEAATASVKDGVTPQR</sequence>
<feature type="transmembrane region" description="Helical" evidence="7">
    <location>
        <begin position="258"/>
        <end position="277"/>
    </location>
</feature>
<dbReference type="PANTHER" id="PTHR43791">
    <property type="entry name" value="PERMEASE-RELATED"/>
    <property type="match status" value="1"/>
</dbReference>
<evidence type="ECO:0000256" key="4">
    <source>
        <dbReference type="ARBA" id="ARBA00022989"/>
    </source>
</evidence>
<protein>
    <recommendedName>
        <fullName evidence="10">Pantothenate transporter</fullName>
    </recommendedName>
</protein>
<feature type="transmembrane region" description="Helical" evidence="7">
    <location>
        <begin position="418"/>
        <end position="441"/>
    </location>
</feature>
<keyword evidence="5 7" id="KW-0472">Membrane</keyword>
<comment type="caution">
    <text evidence="8">The sequence shown here is derived from an EMBL/GenBank/DDBJ whole genome shotgun (WGS) entry which is preliminary data.</text>
</comment>
<dbReference type="Pfam" id="PF07690">
    <property type="entry name" value="MFS_1"/>
    <property type="match status" value="2"/>
</dbReference>
<evidence type="ECO:0000256" key="2">
    <source>
        <dbReference type="ARBA" id="ARBA00022448"/>
    </source>
</evidence>
<gene>
    <name evidence="8" type="ORF">SLS59_009231</name>
</gene>
<dbReference type="SUPFAM" id="SSF103473">
    <property type="entry name" value="MFS general substrate transporter"/>
    <property type="match status" value="1"/>
</dbReference>
<keyword evidence="2" id="KW-0813">Transport</keyword>
<dbReference type="PANTHER" id="PTHR43791:SF37">
    <property type="entry name" value="MAJOR FACILITATOR SUPERFAMILY (MFS) PROFILE DOMAIN-CONTAINING PROTEIN"/>
    <property type="match status" value="1"/>
</dbReference>
<organism evidence="8 9">
    <name type="scientific">Nothophoma quercina</name>
    <dbReference type="NCBI Taxonomy" id="749835"/>
    <lineage>
        <taxon>Eukaryota</taxon>
        <taxon>Fungi</taxon>
        <taxon>Dikarya</taxon>
        <taxon>Ascomycota</taxon>
        <taxon>Pezizomycotina</taxon>
        <taxon>Dothideomycetes</taxon>
        <taxon>Pleosporomycetidae</taxon>
        <taxon>Pleosporales</taxon>
        <taxon>Pleosporineae</taxon>
        <taxon>Didymellaceae</taxon>
        <taxon>Nothophoma</taxon>
    </lineage>
</organism>
<evidence type="ECO:0000256" key="3">
    <source>
        <dbReference type="ARBA" id="ARBA00022692"/>
    </source>
</evidence>
<comment type="subcellular location">
    <subcellularLocation>
        <location evidence="1">Membrane</location>
        <topology evidence="1">Multi-pass membrane protein</topology>
    </subcellularLocation>
</comment>
<evidence type="ECO:0008006" key="10">
    <source>
        <dbReference type="Google" id="ProtNLM"/>
    </source>
</evidence>
<feature type="transmembrane region" description="Helical" evidence="7">
    <location>
        <begin position="329"/>
        <end position="349"/>
    </location>
</feature>
<reference evidence="8 9" key="1">
    <citation type="submission" date="2024-02" db="EMBL/GenBank/DDBJ databases">
        <title>De novo assembly and annotation of 12 fungi associated with fruit tree decline syndrome in Ontario, Canada.</title>
        <authorList>
            <person name="Sulman M."/>
            <person name="Ellouze W."/>
            <person name="Ilyukhin E."/>
        </authorList>
    </citation>
    <scope>NUCLEOTIDE SEQUENCE [LARGE SCALE GENOMIC DNA]</scope>
    <source>
        <strain evidence="8 9">M97-236</strain>
    </source>
</reference>
<dbReference type="Gene3D" id="1.20.1250.20">
    <property type="entry name" value="MFS general substrate transporter like domains"/>
    <property type="match status" value="2"/>
</dbReference>
<accession>A0ABR3QNQ9</accession>
<proteinExistence type="predicted"/>
<evidence type="ECO:0000313" key="9">
    <source>
        <dbReference type="Proteomes" id="UP001521222"/>
    </source>
</evidence>
<keyword evidence="9" id="KW-1185">Reference proteome</keyword>
<feature type="transmembrane region" description="Helical" evidence="7">
    <location>
        <begin position="387"/>
        <end position="406"/>
    </location>
</feature>
<feature type="compositionally biased region" description="Low complexity" evidence="6">
    <location>
        <begin position="20"/>
        <end position="31"/>
    </location>
</feature>
<dbReference type="Proteomes" id="UP001521222">
    <property type="component" value="Unassembled WGS sequence"/>
</dbReference>
<keyword evidence="4 7" id="KW-1133">Transmembrane helix</keyword>
<dbReference type="InterPro" id="IPR011701">
    <property type="entry name" value="MFS"/>
</dbReference>
<feature type="transmembrane region" description="Helical" evidence="7">
    <location>
        <begin position="297"/>
        <end position="317"/>
    </location>
</feature>
<evidence type="ECO:0000256" key="5">
    <source>
        <dbReference type="ARBA" id="ARBA00023136"/>
    </source>
</evidence>
<evidence type="ECO:0000256" key="6">
    <source>
        <dbReference type="SAM" id="MobiDB-lite"/>
    </source>
</evidence>
<feature type="transmembrane region" description="Helical" evidence="7">
    <location>
        <begin position="144"/>
        <end position="163"/>
    </location>
</feature>
<dbReference type="InterPro" id="IPR036259">
    <property type="entry name" value="MFS_trans_sf"/>
</dbReference>
<feature type="transmembrane region" description="Helical" evidence="7">
    <location>
        <begin position="355"/>
        <end position="375"/>
    </location>
</feature>
<name>A0ABR3QNQ9_9PLEO</name>
<dbReference type="EMBL" id="JAKIXB020000040">
    <property type="protein sequence ID" value="KAL1593534.1"/>
    <property type="molecule type" value="Genomic_DNA"/>
</dbReference>